<evidence type="ECO:0000313" key="13">
    <source>
        <dbReference type="Proteomes" id="UP000288805"/>
    </source>
</evidence>
<evidence type="ECO:0000256" key="7">
    <source>
        <dbReference type="ARBA" id="ARBA00022777"/>
    </source>
</evidence>
<dbReference type="PROSITE" id="PS00108">
    <property type="entry name" value="PROTEIN_KINASE_ST"/>
    <property type="match status" value="1"/>
</dbReference>
<dbReference type="GO" id="GO:0004674">
    <property type="term" value="F:protein serine/threonine kinase activity"/>
    <property type="evidence" value="ECO:0007669"/>
    <property type="project" value="UniProtKB-KW"/>
</dbReference>
<evidence type="ECO:0000256" key="1">
    <source>
        <dbReference type="ARBA" id="ARBA00004236"/>
    </source>
</evidence>
<reference evidence="12 13" key="1">
    <citation type="journal article" date="2018" name="PLoS Genet.">
        <title>Population sequencing reveals clonal diversity and ancestral inbreeding in the grapevine cultivar Chardonnay.</title>
        <authorList>
            <person name="Roach M.J."/>
            <person name="Johnson D.L."/>
            <person name="Bohlmann J."/>
            <person name="van Vuuren H.J."/>
            <person name="Jones S.J."/>
            <person name="Pretorius I.S."/>
            <person name="Schmidt S.A."/>
            <person name="Borneman A.R."/>
        </authorList>
    </citation>
    <scope>NUCLEOTIDE SEQUENCE [LARGE SCALE GENOMIC DNA]</scope>
    <source>
        <strain evidence="13">cv. Chardonnay</strain>
        <tissue evidence="12">Leaf</tissue>
    </source>
</reference>
<keyword evidence="7 12" id="KW-0418">Kinase</keyword>
<keyword evidence="3" id="KW-0472">Membrane</keyword>
<keyword evidence="3" id="KW-1003">Cell membrane</keyword>
<comment type="subcellular location">
    <subcellularLocation>
        <location evidence="1">Cell membrane</location>
    </subcellularLocation>
</comment>
<feature type="domain" description="Protein kinase" evidence="11">
    <location>
        <begin position="80"/>
        <end position="361"/>
    </location>
</feature>
<dbReference type="GO" id="GO:0005524">
    <property type="term" value="F:ATP binding"/>
    <property type="evidence" value="ECO:0007669"/>
    <property type="project" value="UniProtKB-KW"/>
</dbReference>
<sequence length="442" mass="49482">MAVKKITWRSVFPACYGSEKMASKRRKAAVVAKQTSFQRISISDLSNPGSTLSEDLSTSLMGSNLHVFTLTELKVICQNFSSNNFIGEGGFGPVHKGFIDDKLRPGLKAQPVAVKLLDLEGLQGHREWLTEVIFLGQLRHPHLVKLIGYCCEDEHRLLVYEYMPRGSLENQLFRRYSVSLPWSTRMKIALGAAKGLAFLHEAEKPVIYRDFKASNILLDSDHTPKLSDFGLAKDGPEGDDTHVSTRVMGTQGYAAPEYIMTGHLTAMSDVYSFGVVLLELLTGRRSVDKTRPNREQNLAEWARPQLNDSRKLARIMDPRLEGQYSEAGAQSAAALAYQCLSHRPKHRPTMSTVVKTLEPLQDYNEIPVGTFVYTVPSENDLPKEETKEGGEAQKEPKIESSHQGHRHRMRSPKSPTIYSETALRQNLRNSPNSPLHPRSRGS</sequence>
<dbReference type="EC" id="2.7.11.1" evidence="2"/>
<evidence type="ECO:0000259" key="11">
    <source>
        <dbReference type="PROSITE" id="PS50011"/>
    </source>
</evidence>
<keyword evidence="6" id="KW-0547">Nucleotide-binding</keyword>
<accession>A0A438E8C2</accession>
<dbReference type="GO" id="GO:0005886">
    <property type="term" value="C:plasma membrane"/>
    <property type="evidence" value="ECO:0007669"/>
    <property type="project" value="UniProtKB-SubCell"/>
</dbReference>
<keyword evidence="9" id="KW-0067">ATP-binding</keyword>
<dbReference type="FunFam" id="3.30.200.20:FF:000228">
    <property type="entry name" value="Serine/threonine-protein kinase BIK1"/>
    <property type="match status" value="1"/>
</dbReference>
<feature type="compositionally biased region" description="Basic and acidic residues" evidence="10">
    <location>
        <begin position="380"/>
        <end position="402"/>
    </location>
</feature>
<evidence type="ECO:0000256" key="9">
    <source>
        <dbReference type="ARBA" id="ARBA00022840"/>
    </source>
</evidence>
<dbReference type="CDD" id="cd14066">
    <property type="entry name" value="STKc_IRAK"/>
    <property type="match status" value="1"/>
</dbReference>
<dbReference type="InterPro" id="IPR050823">
    <property type="entry name" value="Plant_Ser_Thr_Prot_Kinase"/>
</dbReference>
<dbReference type="InterPro" id="IPR008271">
    <property type="entry name" value="Ser/Thr_kinase_AS"/>
</dbReference>
<dbReference type="InterPro" id="IPR000719">
    <property type="entry name" value="Prot_kinase_dom"/>
</dbReference>
<dbReference type="Gene3D" id="1.10.510.10">
    <property type="entry name" value="Transferase(Phosphotransferase) domain 1"/>
    <property type="match status" value="1"/>
</dbReference>
<dbReference type="Gene3D" id="3.30.200.20">
    <property type="entry name" value="Phosphorylase Kinase, domain 1"/>
    <property type="match status" value="1"/>
</dbReference>
<dbReference type="Pfam" id="PF07714">
    <property type="entry name" value="PK_Tyr_Ser-Thr"/>
    <property type="match status" value="1"/>
</dbReference>
<keyword evidence="4" id="KW-0723">Serine/threonine-protein kinase</keyword>
<dbReference type="InterPro" id="IPR001245">
    <property type="entry name" value="Ser-Thr/Tyr_kinase_cat_dom"/>
</dbReference>
<proteinExistence type="predicted"/>
<evidence type="ECO:0000256" key="4">
    <source>
        <dbReference type="ARBA" id="ARBA00022527"/>
    </source>
</evidence>
<dbReference type="SUPFAM" id="SSF56112">
    <property type="entry name" value="Protein kinase-like (PK-like)"/>
    <property type="match status" value="1"/>
</dbReference>
<dbReference type="PROSITE" id="PS50011">
    <property type="entry name" value="PROTEIN_KINASE_DOM"/>
    <property type="match status" value="1"/>
</dbReference>
<dbReference type="AlphaFoldDB" id="A0A438E8C2"/>
<feature type="region of interest" description="Disordered" evidence="10">
    <location>
        <begin position="374"/>
        <end position="442"/>
    </location>
</feature>
<evidence type="ECO:0000256" key="10">
    <source>
        <dbReference type="SAM" id="MobiDB-lite"/>
    </source>
</evidence>
<gene>
    <name evidence="12" type="primary">RIPK_6</name>
    <name evidence="12" type="ORF">CK203_074968</name>
</gene>
<comment type="caution">
    <text evidence="12">The sequence shown here is derived from an EMBL/GenBank/DDBJ whole genome shotgun (WGS) entry which is preliminary data.</text>
</comment>
<feature type="compositionally biased region" description="Polar residues" evidence="10">
    <location>
        <begin position="413"/>
        <end position="433"/>
    </location>
</feature>
<evidence type="ECO:0000256" key="3">
    <source>
        <dbReference type="ARBA" id="ARBA00022475"/>
    </source>
</evidence>
<evidence type="ECO:0000256" key="2">
    <source>
        <dbReference type="ARBA" id="ARBA00012513"/>
    </source>
</evidence>
<evidence type="ECO:0000256" key="6">
    <source>
        <dbReference type="ARBA" id="ARBA00022741"/>
    </source>
</evidence>
<evidence type="ECO:0000256" key="8">
    <source>
        <dbReference type="ARBA" id="ARBA00022821"/>
    </source>
</evidence>
<dbReference type="EMBL" id="QGNW01001363">
    <property type="protein sequence ID" value="RVW44027.1"/>
    <property type="molecule type" value="Genomic_DNA"/>
</dbReference>
<keyword evidence="5" id="KW-0808">Transferase</keyword>
<organism evidence="12 13">
    <name type="scientific">Vitis vinifera</name>
    <name type="common">Grape</name>
    <dbReference type="NCBI Taxonomy" id="29760"/>
    <lineage>
        <taxon>Eukaryota</taxon>
        <taxon>Viridiplantae</taxon>
        <taxon>Streptophyta</taxon>
        <taxon>Embryophyta</taxon>
        <taxon>Tracheophyta</taxon>
        <taxon>Spermatophyta</taxon>
        <taxon>Magnoliopsida</taxon>
        <taxon>eudicotyledons</taxon>
        <taxon>Gunneridae</taxon>
        <taxon>Pentapetalae</taxon>
        <taxon>rosids</taxon>
        <taxon>Vitales</taxon>
        <taxon>Vitaceae</taxon>
        <taxon>Viteae</taxon>
        <taxon>Vitis</taxon>
    </lineage>
</organism>
<protein>
    <recommendedName>
        <fullName evidence="2">non-specific serine/threonine protein kinase</fullName>
        <ecNumber evidence="2">2.7.11.1</ecNumber>
    </recommendedName>
</protein>
<evidence type="ECO:0000313" key="12">
    <source>
        <dbReference type="EMBL" id="RVW44027.1"/>
    </source>
</evidence>
<dbReference type="Proteomes" id="UP000288805">
    <property type="component" value="Unassembled WGS sequence"/>
</dbReference>
<dbReference type="PANTHER" id="PTHR45621">
    <property type="entry name" value="OS01G0588500 PROTEIN-RELATED"/>
    <property type="match status" value="1"/>
</dbReference>
<dbReference type="GO" id="GO:0006952">
    <property type="term" value="P:defense response"/>
    <property type="evidence" value="ECO:0007669"/>
    <property type="project" value="UniProtKB-KW"/>
</dbReference>
<evidence type="ECO:0000256" key="5">
    <source>
        <dbReference type="ARBA" id="ARBA00022679"/>
    </source>
</evidence>
<keyword evidence="8" id="KW-0611">Plant defense</keyword>
<dbReference type="FunFam" id="1.10.510.10:FF:000258">
    <property type="entry name" value="Probable serine/threonine-protein kinase PBL8"/>
    <property type="match status" value="1"/>
</dbReference>
<dbReference type="InterPro" id="IPR011009">
    <property type="entry name" value="Kinase-like_dom_sf"/>
</dbReference>
<name>A0A438E8C2_VITVI</name>